<feature type="transmembrane region" description="Helical" evidence="1">
    <location>
        <begin position="33"/>
        <end position="54"/>
    </location>
</feature>
<evidence type="ECO:0000313" key="2">
    <source>
        <dbReference type="EMBL" id="MBB6345134.1"/>
    </source>
</evidence>
<organism evidence="2 3">
    <name type="scientific">Nonomuraea muscovyensis</name>
    <dbReference type="NCBI Taxonomy" id="1124761"/>
    <lineage>
        <taxon>Bacteria</taxon>
        <taxon>Bacillati</taxon>
        <taxon>Actinomycetota</taxon>
        <taxon>Actinomycetes</taxon>
        <taxon>Streptosporangiales</taxon>
        <taxon>Streptosporangiaceae</taxon>
        <taxon>Nonomuraea</taxon>
    </lineage>
</organism>
<keyword evidence="1" id="KW-0812">Transmembrane</keyword>
<dbReference type="EMBL" id="JACHJB010000001">
    <property type="protein sequence ID" value="MBB6345134.1"/>
    <property type="molecule type" value="Genomic_DNA"/>
</dbReference>
<accession>A0A7X0C1U1</accession>
<comment type="caution">
    <text evidence="2">The sequence shown here is derived from an EMBL/GenBank/DDBJ whole genome shotgun (WGS) entry which is preliminary data.</text>
</comment>
<name>A0A7X0C1U1_9ACTN</name>
<keyword evidence="1" id="KW-0472">Membrane</keyword>
<evidence type="ECO:0000313" key="3">
    <source>
        <dbReference type="Proteomes" id="UP000583800"/>
    </source>
</evidence>
<gene>
    <name evidence="2" type="ORF">FHU36_001643</name>
</gene>
<sequence>MRLTRDPLALLFTGAMGLASVLTLIEVSTPGLSYWALALGLYWLVLVIAMAWFLRVPGPGERRWPWRPWMFVPVALVLGTVLLVELDAPLHARFALSEPSLERHARSVRDDHGSGRWWGLYWVDEVEKISGGARFMVTSLTMDWKSYGFAYIPDRAPDPLDGVYEHFKGPWYIWTDGP</sequence>
<dbReference type="RefSeq" id="WP_185083142.1">
    <property type="nucleotide sequence ID" value="NZ_JACHJB010000001.1"/>
</dbReference>
<reference evidence="2 3" key="1">
    <citation type="submission" date="2020-08" db="EMBL/GenBank/DDBJ databases">
        <title>Sequencing the genomes of 1000 actinobacteria strains.</title>
        <authorList>
            <person name="Klenk H.-P."/>
        </authorList>
    </citation>
    <scope>NUCLEOTIDE SEQUENCE [LARGE SCALE GENOMIC DNA]</scope>
    <source>
        <strain evidence="2 3">DSM 45913</strain>
    </source>
</reference>
<feature type="transmembrane region" description="Helical" evidence="1">
    <location>
        <begin position="66"/>
        <end position="84"/>
    </location>
</feature>
<dbReference type="Proteomes" id="UP000583800">
    <property type="component" value="Unassembled WGS sequence"/>
</dbReference>
<keyword evidence="3" id="KW-1185">Reference proteome</keyword>
<evidence type="ECO:0000256" key="1">
    <source>
        <dbReference type="SAM" id="Phobius"/>
    </source>
</evidence>
<proteinExistence type="predicted"/>
<dbReference type="AlphaFoldDB" id="A0A7X0C1U1"/>
<protein>
    <submittedName>
        <fullName evidence="2">Uncharacterized protein</fullName>
    </submittedName>
</protein>
<keyword evidence="1" id="KW-1133">Transmembrane helix</keyword>